<dbReference type="HOGENOM" id="CLU_007383_1_14_2"/>
<dbReference type="KEGG" id="vmo:VMUT_0077"/>
<dbReference type="GO" id="GO:0035556">
    <property type="term" value="P:intracellular signal transduction"/>
    <property type="evidence" value="ECO:0007669"/>
    <property type="project" value="InterPro"/>
</dbReference>
<evidence type="ECO:0000313" key="6">
    <source>
        <dbReference type="Proteomes" id="UP000007485"/>
    </source>
</evidence>
<dbReference type="EMBL" id="CP002529">
    <property type="protein sequence ID" value="ADY00294.1"/>
    <property type="molecule type" value="Genomic_DNA"/>
</dbReference>
<keyword evidence="2" id="KW-0520">NAD</keyword>
<dbReference type="Pfam" id="PF16363">
    <property type="entry name" value="GDP_Man_Dehyd"/>
    <property type="match status" value="1"/>
</dbReference>
<protein>
    <submittedName>
        <fullName evidence="5">dTDP-glucose 4,6-dehydratase</fullName>
    </submittedName>
</protein>
<dbReference type="RefSeq" id="WP_013603458.1">
    <property type="nucleotide sequence ID" value="NC_015151.1"/>
</dbReference>
<dbReference type="GO" id="GO:0006629">
    <property type="term" value="P:lipid metabolic process"/>
    <property type="evidence" value="ECO:0007669"/>
    <property type="project" value="InterPro"/>
</dbReference>
<name>F0QSE3_VULM7</name>
<keyword evidence="3" id="KW-0456">Lyase</keyword>
<dbReference type="InterPro" id="IPR036291">
    <property type="entry name" value="NAD(P)-bd_dom_sf"/>
</dbReference>
<dbReference type="OrthoDB" id="4907at2157"/>
<evidence type="ECO:0000256" key="1">
    <source>
        <dbReference type="ARBA" id="ARBA00001911"/>
    </source>
</evidence>
<dbReference type="SUPFAM" id="SSF51735">
    <property type="entry name" value="NAD(P)-binding Rossmann-fold domains"/>
    <property type="match status" value="1"/>
</dbReference>
<dbReference type="InterPro" id="IPR001711">
    <property type="entry name" value="PLipase_C_Pinositol-sp_Y"/>
</dbReference>
<dbReference type="AlphaFoldDB" id="F0QSE3"/>
<evidence type="ECO:0000256" key="3">
    <source>
        <dbReference type="ARBA" id="ARBA00023239"/>
    </source>
</evidence>
<dbReference type="PROSITE" id="PS50008">
    <property type="entry name" value="PIPLC_Y_DOMAIN"/>
    <property type="match status" value="1"/>
</dbReference>
<dbReference type="InterPro" id="IPR016040">
    <property type="entry name" value="NAD(P)-bd_dom"/>
</dbReference>
<feature type="domain" description="PI-PLC Y-box" evidence="4">
    <location>
        <begin position="226"/>
        <end position="296"/>
    </location>
</feature>
<evidence type="ECO:0000259" key="4">
    <source>
        <dbReference type="PROSITE" id="PS50008"/>
    </source>
</evidence>
<dbReference type="Proteomes" id="UP000007485">
    <property type="component" value="Chromosome"/>
</dbReference>
<reference evidence="5 6" key="1">
    <citation type="journal article" date="2011" name="J. Bacteriol.">
        <title>Complete genome sequence of 'Vulcanisaeta moutnovskia' strain 768-28, a novel member of the hyperthermophilic crenarchaeal genus vulcanisaeta.</title>
        <authorList>
            <person name="Gumerov V.M."/>
            <person name="Mardanov A.V."/>
            <person name="Beletsky A.V."/>
            <person name="Prokofeva M.I."/>
            <person name="Bonch-Osmolovskaya E.A."/>
            <person name="Ravin N.V."/>
            <person name="Skryabin K.G."/>
        </authorList>
    </citation>
    <scope>NUCLEOTIDE SEQUENCE [LARGE SCALE GENOMIC DNA]</scope>
    <source>
        <strain evidence="5 6">768-28</strain>
    </source>
</reference>
<keyword evidence="6" id="KW-1185">Reference proteome</keyword>
<dbReference type="PANTHER" id="PTHR43000">
    <property type="entry name" value="DTDP-D-GLUCOSE 4,6-DEHYDRATASE-RELATED"/>
    <property type="match status" value="1"/>
</dbReference>
<dbReference type="Gene3D" id="3.40.50.720">
    <property type="entry name" value="NAD(P)-binding Rossmann-like Domain"/>
    <property type="match status" value="1"/>
</dbReference>
<dbReference type="CDD" id="cd05246">
    <property type="entry name" value="dTDP_GD_SDR_e"/>
    <property type="match status" value="1"/>
</dbReference>
<dbReference type="Gene3D" id="3.90.25.10">
    <property type="entry name" value="UDP-galactose 4-epimerase, domain 1"/>
    <property type="match status" value="1"/>
</dbReference>
<dbReference type="GO" id="GO:0004435">
    <property type="term" value="F:phosphatidylinositol-4,5-bisphosphate phospholipase C activity"/>
    <property type="evidence" value="ECO:0007669"/>
    <property type="project" value="InterPro"/>
</dbReference>
<gene>
    <name evidence="5" type="ordered locus">VMUT_0077</name>
</gene>
<organism evidence="5 6">
    <name type="scientific">Vulcanisaeta moutnovskia (strain 768-28)</name>
    <dbReference type="NCBI Taxonomy" id="985053"/>
    <lineage>
        <taxon>Archaea</taxon>
        <taxon>Thermoproteota</taxon>
        <taxon>Thermoprotei</taxon>
        <taxon>Thermoproteales</taxon>
        <taxon>Thermoproteaceae</taxon>
        <taxon>Vulcanisaeta</taxon>
    </lineage>
</organism>
<dbReference type="NCBIfam" id="TIGR01181">
    <property type="entry name" value="dTDP_gluc_dehyt"/>
    <property type="match status" value="1"/>
</dbReference>
<evidence type="ECO:0000313" key="5">
    <source>
        <dbReference type="EMBL" id="ADY00294.1"/>
    </source>
</evidence>
<proteinExistence type="predicted"/>
<dbReference type="GO" id="GO:0008460">
    <property type="term" value="F:dTDP-glucose 4,6-dehydratase activity"/>
    <property type="evidence" value="ECO:0007669"/>
    <property type="project" value="InterPro"/>
</dbReference>
<sequence length="326" mass="37579">MGRYRILVTGGAGFIGSNFVRFSRYLGNDITVYDAFTYAGRYENLPRDVEVIKGDITDYDRLKDVVQRIHPEIIVNFAAETHVDRSIVNPEPFIRTNVYGVYTILKIVKEFGTRLIHISTDEVYGDMEGKEPADENTVLRPSNPYAATKAAGDALIMAFHRTYGVDAIIIRPSNNYGPYQYPEKLIPRTVIRALNDIPVVVHGDGSQRRDWLYVEDTCRAVLTIIEKGVSGEIYNVPGFNEKSILQVVEDALRVLNKPKALIRFVSDRPGQDRRYIMKGDKILSLGWRPLVIWEDGLKKTIKWYLENEWWWRPLLSDEFFRKDTPW</sequence>
<dbReference type="GeneID" id="10287729"/>
<dbReference type="eggNOG" id="arCOG01371">
    <property type="taxonomic scope" value="Archaea"/>
</dbReference>
<evidence type="ECO:0000256" key="2">
    <source>
        <dbReference type="ARBA" id="ARBA00023027"/>
    </source>
</evidence>
<dbReference type="GO" id="GO:0009225">
    <property type="term" value="P:nucleotide-sugar metabolic process"/>
    <property type="evidence" value="ECO:0007669"/>
    <property type="project" value="InterPro"/>
</dbReference>
<accession>F0QSE3</accession>
<comment type="cofactor">
    <cofactor evidence="1">
        <name>NAD(+)</name>
        <dbReference type="ChEBI" id="CHEBI:57540"/>
    </cofactor>
</comment>
<dbReference type="STRING" id="985053.VMUT_0077"/>
<dbReference type="InterPro" id="IPR005888">
    <property type="entry name" value="dTDP_Gluc_deHydtase"/>
</dbReference>